<dbReference type="InterPro" id="IPR018011">
    <property type="entry name" value="Carb_sulfotrans_8-10"/>
</dbReference>
<keyword evidence="6 9" id="KW-0333">Golgi apparatus</keyword>
<dbReference type="Proteomes" id="UP000749559">
    <property type="component" value="Unassembled WGS sequence"/>
</dbReference>
<keyword evidence="5" id="KW-1133">Transmembrane helix</keyword>
<organism evidence="10 11">
    <name type="scientific">Owenia fusiformis</name>
    <name type="common">Polychaete worm</name>
    <dbReference type="NCBI Taxonomy" id="6347"/>
    <lineage>
        <taxon>Eukaryota</taxon>
        <taxon>Metazoa</taxon>
        <taxon>Spiralia</taxon>
        <taxon>Lophotrochozoa</taxon>
        <taxon>Annelida</taxon>
        <taxon>Polychaeta</taxon>
        <taxon>Sedentaria</taxon>
        <taxon>Canalipalpata</taxon>
        <taxon>Sabellida</taxon>
        <taxon>Oweniida</taxon>
        <taxon>Oweniidae</taxon>
        <taxon>Owenia</taxon>
    </lineage>
</organism>
<evidence type="ECO:0000313" key="11">
    <source>
        <dbReference type="Proteomes" id="UP000749559"/>
    </source>
</evidence>
<accession>A0A8J1XWC3</accession>
<evidence type="ECO:0000256" key="3">
    <source>
        <dbReference type="ARBA" id="ARBA00022679"/>
    </source>
</evidence>
<keyword evidence="4" id="KW-0812">Transmembrane</keyword>
<dbReference type="GO" id="GO:0016051">
    <property type="term" value="P:carbohydrate biosynthetic process"/>
    <property type="evidence" value="ECO:0007669"/>
    <property type="project" value="InterPro"/>
</dbReference>
<dbReference type="PANTHER" id="PTHR12137:SF54">
    <property type="entry name" value="CARBOHYDRATE SULFOTRANSFERASE"/>
    <property type="match status" value="1"/>
</dbReference>
<comment type="subcellular location">
    <subcellularLocation>
        <location evidence="1 9">Golgi apparatus membrane</location>
        <topology evidence="1 9">Single-pass type II membrane protein</topology>
    </subcellularLocation>
</comment>
<dbReference type="Pfam" id="PF03567">
    <property type="entry name" value="Sulfotransfer_2"/>
    <property type="match status" value="1"/>
</dbReference>
<sequence length="407" mass="47900">MTGFVKVGFVVLLLLMLCQFILLNRYKIFNKNKLAKVPESREYFNLQDNMNQIQQRRKHMRAHCSRHTRSYPNKARHQEKVYKRLLVNEQYKFLLCPVAKIGSTFLKAVFKTLNTTERNPIRTLENSPIIRKERFPILTDFNKTEQDRILRTYTKVIFVRNPFRRLFSGYQNKFVTINYPFWSRGMRAGIIKTFRPNPSNKSLTCGHDTKFEEFLSYVIALSEKGGVENMDIHWQPIDIECDPCMIDYNIIGKMETFHSDMQYFLSTIGAEDRIELPRPGSSSLEHLRSRLKGEIKWAFNQLSKLKDCISENEYSMRIVQNFVSHGYIEPLDATDLDDLSKIRYGPNTAEKLTKWIFNYVDKSNKTYLLNLPEETQKAAYARLPRDLLLRAKMAYLNDLALFSYDSP</sequence>
<evidence type="ECO:0000256" key="5">
    <source>
        <dbReference type="ARBA" id="ARBA00022989"/>
    </source>
</evidence>
<dbReference type="AlphaFoldDB" id="A0A8J1XWC3"/>
<dbReference type="OrthoDB" id="2019940at2759"/>
<keyword evidence="11" id="KW-1185">Reference proteome</keyword>
<evidence type="ECO:0000256" key="1">
    <source>
        <dbReference type="ARBA" id="ARBA00004323"/>
    </source>
</evidence>
<evidence type="ECO:0000313" key="10">
    <source>
        <dbReference type="EMBL" id="CAH1786203.1"/>
    </source>
</evidence>
<dbReference type="EC" id="2.8.2.-" evidence="9"/>
<keyword evidence="3 9" id="KW-0808">Transferase</keyword>
<evidence type="ECO:0000256" key="7">
    <source>
        <dbReference type="ARBA" id="ARBA00023136"/>
    </source>
</evidence>
<dbReference type="PANTHER" id="PTHR12137">
    <property type="entry name" value="CARBOHYDRATE SULFOTRANSFERASE"/>
    <property type="match status" value="1"/>
</dbReference>
<dbReference type="GO" id="GO:0008146">
    <property type="term" value="F:sulfotransferase activity"/>
    <property type="evidence" value="ECO:0007669"/>
    <property type="project" value="InterPro"/>
</dbReference>
<keyword evidence="8 9" id="KW-0325">Glycoprotein</keyword>
<gene>
    <name evidence="10" type="ORF">OFUS_LOCUS12147</name>
</gene>
<dbReference type="GO" id="GO:0000139">
    <property type="term" value="C:Golgi membrane"/>
    <property type="evidence" value="ECO:0007669"/>
    <property type="project" value="UniProtKB-SubCell"/>
</dbReference>
<evidence type="ECO:0000256" key="6">
    <source>
        <dbReference type="ARBA" id="ARBA00023034"/>
    </source>
</evidence>
<evidence type="ECO:0000256" key="4">
    <source>
        <dbReference type="ARBA" id="ARBA00022692"/>
    </source>
</evidence>
<keyword evidence="9" id="KW-0119">Carbohydrate metabolism</keyword>
<comment type="caution">
    <text evidence="10">The sequence shown here is derived from an EMBL/GenBank/DDBJ whole genome shotgun (WGS) entry which is preliminary data.</text>
</comment>
<evidence type="ECO:0000256" key="2">
    <source>
        <dbReference type="ARBA" id="ARBA00006339"/>
    </source>
</evidence>
<evidence type="ECO:0000256" key="8">
    <source>
        <dbReference type="ARBA" id="ARBA00023180"/>
    </source>
</evidence>
<name>A0A8J1XWC3_OWEFU</name>
<comment type="similarity">
    <text evidence="2 9">Belongs to the sulfotransferase 2 family.</text>
</comment>
<keyword evidence="7" id="KW-0472">Membrane</keyword>
<dbReference type="InterPro" id="IPR005331">
    <property type="entry name" value="Sulfotransferase"/>
</dbReference>
<keyword evidence="9" id="KW-0735">Signal-anchor</keyword>
<protein>
    <recommendedName>
        <fullName evidence="9">Carbohydrate sulfotransferase</fullName>
        <ecNumber evidence="9">2.8.2.-</ecNumber>
    </recommendedName>
</protein>
<reference evidence="10" key="1">
    <citation type="submission" date="2022-03" db="EMBL/GenBank/DDBJ databases">
        <authorList>
            <person name="Martin C."/>
        </authorList>
    </citation>
    <scope>NUCLEOTIDE SEQUENCE</scope>
</reference>
<dbReference type="EMBL" id="CAIIXF020000006">
    <property type="protein sequence ID" value="CAH1786203.1"/>
    <property type="molecule type" value="Genomic_DNA"/>
</dbReference>
<proteinExistence type="inferred from homology"/>
<evidence type="ECO:0000256" key="9">
    <source>
        <dbReference type="RuleBase" id="RU364020"/>
    </source>
</evidence>